<accession>A0ABV4BKK3</accession>
<evidence type="ECO:0000313" key="2">
    <source>
        <dbReference type="EMBL" id="MEY7998777.1"/>
    </source>
</evidence>
<keyword evidence="1" id="KW-0812">Transmembrane</keyword>
<dbReference type="SUPFAM" id="SSF81593">
    <property type="entry name" value="Nucleotidyltransferase substrate binding subunit/domain"/>
    <property type="match status" value="1"/>
</dbReference>
<reference evidence="2 3" key="1">
    <citation type="submission" date="2024-08" db="EMBL/GenBank/DDBJ databases">
        <title>Clostridium lapicellarii sp. nov., and Clostridium renhuaiense sp. nov., two species isolated from the mud in a fermentation cellar used for producing sauce-flavour Chinese liquors.</title>
        <authorList>
            <person name="Yang F."/>
            <person name="Wang H."/>
            <person name="Chen L.Q."/>
            <person name="Zhou N."/>
            <person name="Lu J.J."/>
            <person name="Pu X.X."/>
            <person name="Wan B."/>
            <person name="Wang L."/>
            <person name="Liu S.J."/>
        </authorList>
    </citation>
    <scope>NUCLEOTIDE SEQUENCE [LARGE SCALE GENOMIC DNA]</scope>
    <source>
        <strain evidence="2 3">MT-5</strain>
    </source>
</reference>
<dbReference type="RefSeq" id="WP_369702665.1">
    <property type="nucleotide sequence ID" value="NZ_JBGEWD010000001.1"/>
</dbReference>
<evidence type="ECO:0000313" key="3">
    <source>
        <dbReference type="Proteomes" id="UP001564657"/>
    </source>
</evidence>
<comment type="caution">
    <text evidence="2">The sequence shown here is derived from an EMBL/GenBank/DDBJ whole genome shotgun (WGS) entry which is preliminary data.</text>
</comment>
<keyword evidence="1" id="KW-0472">Membrane</keyword>
<keyword evidence="3" id="KW-1185">Reference proteome</keyword>
<organism evidence="2 3">
    <name type="scientific">Clostridium moutaii</name>
    <dbReference type="NCBI Taxonomy" id="3240932"/>
    <lineage>
        <taxon>Bacteria</taxon>
        <taxon>Bacillati</taxon>
        <taxon>Bacillota</taxon>
        <taxon>Clostridia</taxon>
        <taxon>Eubacteriales</taxon>
        <taxon>Clostridiaceae</taxon>
        <taxon>Clostridium</taxon>
    </lineage>
</organism>
<proteinExistence type="predicted"/>
<evidence type="ECO:0008006" key="4">
    <source>
        <dbReference type="Google" id="ProtNLM"/>
    </source>
</evidence>
<dbReference type="EMBL" id="JBGEWD010000001">
    <property type="protein sequence ID" value="MEY7998777.1"/>
    <property type="molecule type" value="Genomic_DNA"/>
</dbReference>
<dbReference type="Proteomes" id="UP001564657">
    <property type="component" value="Unassembled WGS sequence"/>
</dbReference>
<keyword evidence="1" id="KW-1133">Transmembrane helix</keyword>
<sequence>MDSKINLEDFKESYKSAKGFHHRAEQFLREGKDSVIIFNIASMALECYLVALCNLYGVMPKGHTYGYLVDSAEMVVNVPSFLDDEIRSLDPIFNAYLCSLESYDGNILELLDSDKILSICNEVSKLFNQERISSMCG</sequence>
<protein>
    <recommendedName>
        <fullName evidence="4">HEPN domain-containing protein</fullName>
    </recommendedName>
</protein>
<gene>
    <name evidence="2" type="ORF">AB8U03_00960</name>
</gene>
<feature type="transmembrane region" description="Helical" evidence="1">
    <location>
        <begin position="36"/>
        <end position="58"/>
    </location>
</feature>
<name>A0ABV4BKK3_9CLOT</name>
<evidence type="ECO:0000256" key="1">
    <source>
        <dbReference type="SAM" id="Phobius"/>
    </source>
</evidence>